<dbReference type="HOGENOM" id="CLU_1192636_0_0_2"/>
<dbReference type="AlphaFoldDB" id="A0A0E3LVE3"/>
<proteinExistence type="predicted"/>
<name>A0A0E3LVE3_METMZ</name>
<sequence length="247" mass="27941">MNKNKIGIGILLLTMLVSMALIPAVSAQEELTVSEKPSEWEQGLIDALNSNTKNLSTDDVILNYCEANKDKISKNNIINKDIDSNKNSRTYQLKDESTITFTDLNYFFISGIEEEANNKTVIKNVVTAKSYSYTDMITAYKHFYATSGLRVFSVYARGYFGYDGDTVTAYHYDSWYDRGFASIWQVSDWEEGGYDYASGTLSEVYGRGYFHYGIEIEGIGLVIQDLNVEVKTVCDEDGDYMSYWSAT</sequence>
<reference evidence="1 2" key="1">
    <citation type="submission" date="2014-07" db="EMBL/GenBank/DDBJ databases">
        <title>Methanogenic archaea and the global carbon cycle.</title>
        <authorList>
            <person name="Henriksen J.R."/>
            <person name="Luke J."/>
            <person name="Reinhart S."/>
            <person name="Benedict M.N."/>
            <person name="Youngblut N.D."/>
            <person name="Metcalf M.E."/>
            <person name="Whitaker R.J."/>
            <person name="Metcalf W.W."/>
        </authorList>
    </citation>
    <scope>NUCLEOTIDE SEQUENCE [LARGE SCALE GENOMIC DNA]</scope>
    <source>
        <strain evidence="1 2">LYC</strain>
    </source>
</reference>
<dbReference type="PATRIC" id="fig|1434114.4.peg.401"/>
<evidence type="ECO:0000313" key="2">
    <source>
        <dbReference type="Proteomes" id="UP000033063"/>
    </source>
</evidence>
<accession>A0A0E3LVE3</accession>
<dbReference type="EMBL" id="CP009513">
    <property type="protein sequence ID" value="AKB66871.1"/>
    <property type="molecule type" value="Genomic_DNA"/>
</dbReference>
<evidence type="ECO:0000313" key="1">
    <source>
        <dbReference type="EMBL" id="AKB66871.1"/>
    </source>
</evidence>
<dbReference type="Proteomes" id="UP000033063">
    <property type="component" value="Chromosome"/>
</dbReference>
<dbReference type="GeneID" id="24876473"/>
<organism evidence="1 2">
    <name type="scientific">Methanosarcina mazei LYC</name>
    <dbReference type="NCBI Taxonomy" id="1434114"/>
    <lineage>
        <taxon>Archaea</taxon>
        <taxon>Methanobacteriati</taxon>
        <taxon>Methanobacteriota</taxon>
        <taxon>Stenosarchaea group</taxon>
        <taxon>Methanomicrobia</taxon>
        <taxon>Methanosarcinales</taxon>
        <taxon>Methanosarcinaceae</taxon>
        <taxon>Methanosarcina</taxon>
    </lineage>
</organism>
<gene>
    <name evidence="1" type="ORF">MSMAL_0328</name>
</gene>
<protein>
    <submittedName>
        <fullName evidence="1">Uncharacterized protein</fullName>
    </submittedName>
</protein>
<dbReference type="RefSeq" id="WP_052718726.1">
    <property type="nucleotide sequence ID" value="NZ_CP009513.1"/>
</dbReference>